<organism evidence="1">
    <name type="scientific">Arundo donax</name>
    <name type="common">Giant reed</name>
    <name type="synonym">Donax arundinaceus</name>
    <dbReference type="NCBI Taxonomy" id="35708"/>
    <lineage>
        <taxon>Eukaryota</taxon>
        <taxon>Viridiplantae</taxon>
        <taxon>Streptophyta</taxon>
        <taxon>Embryophyta</taxon>
        <taxon>Tracheophyta</taxon>
        <taxon>Spermatophyta</taxon>
        <taxon>Magnoliopsida</taxon>
        <taxon>Liliopsida</taxon>
        <taxon>Poales</taxon>
        <taxon>Poaceae</taxon>
        <taxon>PACMAD clade</taxon>
        <taxon>Arundinoideae</taxon>
        <taxon>Arundineae</taxon>
        <taxon>Arundo</taxon>
    </lineage>
</organism>
<evidence type="ECO:0000313" key="1">
    <source>
        <dbReference type="EMBL" id="JAD27598.1"/>
    </source>
</evidence>
<dbReference type="EMBL" id="GBRH01270297">
    <property type="protein sequence ID" value="JAD27598.1"/>
    <property type="molecule type" value="Transcribed_RNA"/>
</dbReference>
<name>A0A0A8YPE1_ARUDO</name>
<protein>
    <submittedName>
        <fullName evidence="1">Uncharacterized protein</fullName>
    </submittedName>
</protein>
<sequence length="9" mass="943">MGVAAPRLE</sequence>
<reference evidence="1" key="2">
    <citation type="journal article" date="2015" name="Data Brief">
        <title>Shoot transcriptome of the giant reed, Arundo donax.</title>
        <authorList>
            <person name="Barrero R.A."/>
            <person name="Guerrero F.D."/>
            <person name="Moolhuijzen P."/>
            <person name="Goolsby J.A."/>
            <person name="Tidwell J."/>
            <person name="Bellgard S.E."/>
            <person name="Bellgard M.I."/>
        </authorList>
    </citation>
    <scope>NUCLEOTIDE SEQUENCE</scope>
    <source>
        <tissue evidence="1">Shoot tissue taken approximately 20 cm above the soil surface</tissue>
    </source>
</reference>
<reference evidence="1" key="1">
    <citation type="submission" date="2014-09" db="EMBL/GenBank/DDBJ databases">
        <authorList>
            <person name="Magalhaes I.L.F."/>
            <person name="Oliveira U."/>
            <person name="Santos F.R."/>
            <person name="Vidigal T.H.D.A."/>
            <person name="Brescovit A.D."/>
            <person name="Santos A.J."/>
        </authorList>
    </citation>
    <scope>NUCLEOTIDE SEQUENCE</scope>
    <source>
        <tissue evidence="1">Shoot tissue taken approximately 20 cm above the soil surface</tissue>
    </source>
</reference>
<accession>A0A0A8YPE1</accession>
<proteinExistence type="predicted"/>